<keyword evidence="5" id="KW-1185">Reference proteome</keyword>
<dbReference type="InterPro" id="IPR058192">
    <property type="entry name" value="WHD_ROQ1-like"/>
</dbReference>
<dbReference type="Proteomes" id="UP000827889">
    <property type="component" value="Chromosome 4"/>
</dbReference>
<protein>
    <submittedName>
        <fullName evidence="6">Disease resistance protein L6-like</fullName>
    </submittedName>
</protein>
<proteinExistence type="predicted"/>
<evidence type="ECO:0000259" key="4">
    <source>
        <dbReference type="PROSITE" id="PS50104"/>
    </source>
</evidence>
<dbReference type="InterPro" id="IPR002182">
    <property type="entry name" value="NB-ARC"/>
</dbReference>
<dbReference type="InterPro" id="IPR044974">
    <property type="entry name" value="Disease_R_plants"/>
</dbReference>
<dbReference type="SUPFAM" id="SSF52540">
    <property type="entry name" value="P-loop containing nucleoside triphosphate hydrolases"/>
    <property type="match status" value="1"/>
</dbReference>
<dbReference type="GeneID" id="115736118"/>
<dbReference type="PRINTS" id="PR00364">
    <property type="entry name" value="DISEASERSIST"/>
</dbReference>
<dbReference type="PANTHER" id="PTHR11017:SF570">
    <property type="entry name" value="DISEASE RESISTANCE PROTEIN (TIR-NBS CLASS)-RELATED"/>
    <property type="match status" value="1"/>
</dbReference>
<dbReference type="RefSeq" id="XP_048133560.1">
    <property type="nucleotide sequence ID" value="XM_048277603.1"/>
</dbReference>
<organism evidence="5 6">
    <name type="scientific">Rhodamnia argentea</name>
    <dbReference type="NCBI Taxonomy" id="178133"/>
    <lineage>
        <taxon>Eukaryota</taxon>
        <taxon>Viridiplantae</taxon>
        <taxon>Streptophyta</taxon>
        <taxon>Embryophyta</taxon>
        <taxon>Tracheophyta</taxon>
        <taxon>Spermatophyta</taxon>
        <taxon>Magnoliopsida</taxon>
        <taxon>eudicotyledons</taxon>
        <taxon>Gunneridae</taxon>
        <taxon>Pentapetalae</taxon>
        <taxon>rosids</taxon>
        <taxon>malvids</taxon>
        <taxon>Myrtales</taxon>
        <taxon>Myrtaceae</taxon>
        <taxon>Myrtoideae</taxon>
        <taxon>Myrteae</taxon>
        <taxon>Australasian group</taxon>
        <taxon>Rhodamnia</taxon>
    </lineage>
</organism>
<keyword evidence="3" id="KW-0611">Plant defense</keyword>
<dbReference type="Gene3D" id="3.40.50.10140">
    <property type="entry name" value="Toll/interleukin-1 receptor homology (TIR) domain"/>
    <property type="match status" value="1"/>
</dbReference>
<dbReference type="InterPro" id="IPR027417">
    <property type="entry name" value="P-loop_NTPase"/>
</dbReference>
<dbReference type="PANTHER" id="PTHR11017">
    <property type="entry name" value="LEUCINE-RICH REPEAT-CONTAINING PROTEIN"/>
    <property type="match status" value="1"/>
</dbReference>
<dbReference type="SUPFAM" id="SSF46785">
    <property type="entry name" value="Winged helix' DNA-binding domain"/>
    <property type="match status" value="1"/>
</dbReference>
<dbReference type="Pfam" id="PF23282">
    <property type="entry name" value="WHD_ROQ1"/>
    <property type="match status" value="1"/>
</dbReference>
<feature type="domain" description="TIR" evidence="4">
    <location>
        <begin position="18"/>
        <end position="184"/>
    </location>
</feature>
<name>A0ABM3HAE0_9MYRT</name>
<dbReference type="SUPFAM" id="SSF52200">
    <property type="entry name" value="Toll/Interleukin receptor TIR domain"/>
    <property type="match status" value="1"/>
</dbReference>
<dbReference type="InterPro" id="IPR042197">
    <property type="entry name" value="Apaf_helical"/>
</dbReference>
<dbReference type="Pfam" id="PF01582">
    <property type="entry name" value="TIR"/>
    <property type="match status" value="1"/>
</dbReference>
<dbReference type="Gene3D" id="3.40.50.300">
    <property type="entry name" value="P-loop containing nucleotide triphosphate hydrolases"/>
    <property type="match status" value="1"/>
</dbReference>
<evidence type="ECO:0000313" key="5">
    <source>
        <dbReference type="Proteomes" id="UP000827889"/>
    </source>
</evidence>
<evidence type="ECO:0000256" key="2">
    <source>
        <dbReference type="ARBA" id="ARBA00022737"/>
    </source>
</evidence>
<evidence type="ECO:0000256" key="1">
    <source>
        <dbReference type="ARBA" id="ARBA00022614"/>
    </source>
</evidence>
<dbReference type="Pfam" id="PF00931">
    <property type="entry name" value="NB-ARC"/>
    <property type="match status" value="1"/>
</dbReference>
<accession>A0ABM3HAE0</accession>
<evidence type="ECO:0000256" key="3">
    <source>
        <dbReference type="ARBA" id="ARBA00022821"/>
    </source>
</evidence>
<dbReference type="InterPro" id="IPR036390">
    <property type="entry name" value="WH_DNA-bd_sf"/>
</dbReference>
<evidence type="ECO:0000313" key="6">
    <source>
        <dbReference type="RefSeq" id="XP_048133560.1"/>
    </source>
</evidence>
<keyword evidence="2" id="KW-0677">Repeat</keyword>
<keyword evidence="1" id="KW-0433">Leucine-rich repeat</keyword>
<gene>
    <name evidence="6" type="primary">LOC115736118</name>
</gene>
<dbReference type="PROSITE" id="PS50104">
    <property type="entry name" value="TIR"/>
    <property type="match status" value="1"/>
</dbReference>
<reference evidence="6" key="1">
    <citation type="submission" date="2025-08" db="UniProtKB">
        <authorList>
            <consortium name="RefSeq"/>
        </authorList>
    </citation>
    <scope>IDENTIFICATION</scope>
    <source>
        <tissue evidence="6">Leaf</tissue>
    </source>
</reference>
<dbReference type="InterPro" id="IPR000157">
    <property type="entry name" value="TIR_dom"/>
</dbReference>
<dbReference type="SMART" id="SM00255">
    <property type="entry name" value="TIR"/>
    <property type="match status" value="1"/>
</dbReference>
<sequence length="526" mass="59968">MEYSEPGSSSDAAQASRSEYGVFLSFRGPDTRNGFTDFLYHGLLDAGVRVFRDEEERRVGEVFDDGLLRAIDKSLLYIPIFSQNYASSTLCLHELAHIVENVSKSEGKKRILPIFYDVEPHDVRLRTSLYGDAFRYHEERFPDQVEAWRKALNAVGNLNGWSCKSHGSQATLVKLVVDTVLREPETKQKKLPRHLVGLDDRIEDLMELIGFDHPDVRLIVIYGMGGIGKTTIAKVVFNQLSFSYGKCCSFLEDVRESSSTKEHIVQIAKKLLSDIVGFGFAEKVENSEQGVRRIGETLRTKRVLVVPDDVAEKQHIENLIGDYSLHPGSRIIITTRDKTILQYEGFNGVILGYEMPKMDDALALLLLRWHAFDRDFPPNDYKKLSSEIVSTTGQLPLAIEATGSVIRGKDKAYWEKKLVRLMNVPEKETLNKLLISYDGLDENEKQIFLDIACFFFNEKKIDAIYMWDSCRLDPIIAIKGLTEKCLIKELDNGKFWMHEQLIALGRQIVHRESPRDLGKQSRLWIA</sequence>
<dbReference type="InterPro" id="IPR035897">
    <property type="entry name" value="Toll_tir_struct_dom_sf"/>
</dbReference>
<dbReference type="Gene3D" id="1.10.8.430">
    <property type="entry name" value="Helical domain of apoptotic protease-activating factors"/>
    <property type="match status" value="1"/>
</dbReference>